<evidence type="ECO:0000313" key="2">
    <source>
        <dbReference type="Proteomes" id="UP000076660"/>
    </source>
</evidence>
<dbReference type="RefSeq" id="WP_063274188.1">
    <property type="nucleotide sequence ID" value="NZ_LQMT02000039.1"/>
</dbReference>
<dbReference type="Proteomes" id="UP000076660">
    <property type="component" value="Unassembled WGS sequence"/>
</dbReference>
<reference evidence="1 2" key="1">
    <citation type="submission" date="2016-12" db="EMBL/GenBank/DDBJ databases">
        <title>Amycolatopsis keratiniphila subsp. keratiniphila genome sequencing and assembly.</title>
        <authorList>
            <person name="Mayilraj S."/>
            <person name="Kaur N."/>
        </authorList>
    </citation>
    <scope>NUCLEOTIDE SEQUENCE [LARGE SCALE GENOMIC DNA]</scope>
    <source>
        <strain evidence="1 2">DSM 44409</strain>
    </source>
</reference>
<comment type="caution">
    <text evidence="1">The sequence shown here is derived from an EMBL/GenBank/DDBJ whole genome shotgun (WGS) entry which is preliminary data.</text>
</comment>
<sequence>MTGLPFVRFQSPTRDERGNFTGVFGLVNGLARAGRLTVEQEAFRRTNNDWYDANFINPARTDPSVYDAEVNPGAAAWFKATARVFIERVDGYLSILETHEVPCETVWSANPGQVVYEDEHQIVVVARQ</sequence>
<accession>A0A1W2LJN8</accession>
<organism evidence="1 2">
    <name type="scientific">Amycolatopsis keratiniphila subsp. keratiniphila</name>
    <dbReference type="NCBI Taxonomy" id="227715"/>
    <lineage>
        <taxon>Bacteria</taxon>
        <taxon>Bacillati</taxon>
        <taxon>Actinomycetota</taxon>
        <taxon>Actinomycetes</taxon>
        <taxon>Pseudonocardiales</taxon>
        <taxon>Pseudonocardiaceae</taxon>
        <taxon>Amycolatopsis</taxon>
        <taxon>Amycolatopsis japonica group</taxon>
    </lineage>
</organism>
<dbReference type="AlphaFoldDB" id="A0A1W2LJN8"/>
<proteinExistence type="predicted"/>
<gene>
    <name evidence="1" type="ORF">AVR91_0236190</name>
</gene>
<dbReference type="EMBL" id="LQMT02000039">
    <property type="protein sequence ID" value="ONF63053.1"/>
    <property type="molecule type" value="Genomic_DNA"/>
</dbReference>
<protein>
    <submittedName>
        <fullName evidence="1">Uncharacterized protein</fullName>
    </submittedName>
</protein>
<dbReference type="OrthoDB" id="4546670at2"/>
<name>A0A1W2LJN8_9PSEU</name>
<evidence type="ECO:0000313" key="1">
    <source>
        <dbReference type="EMBL" id="ONF63053.1"/>
    </source>
</evidence>